<dbReference type="AlphaFoldDB" id="A0A414BCH2"/>
<dbReference type="RefSeq" id="WP_117991453.1">
    <property type="nucleotide sequence ID" value="NZ_JADMZI010000030.1"/>
</dbReference>
<keyword evidence="5 7" id="KW-0472">Membrane</keyword>
<evidence type="ECO:0000256" key="2">
    <source>
        <dbReference type="ARBA" id="ARBA00022448"/>
    </source>
</evidence>
<comment type="similarity">
    <text evidence="7">Belongs to the TonB-dependent receptor family.</text>
</comment>
<dbReference type="Proteomes" id="UP000284514">
    <property type="component" value="Unassembled WGS sequence"/>
</dbReference>
<evidence type="ECO:0000256" key="5">
    <source>
        <dbReference type="ARBA" id="ARBA00023136"/>
    </source>
</evidence>
<dbReference type="NCBIfam" id="TIGR04057">
    <property type="entry name" value="SusC_RagA_signa"/>
    <property type="match status" value="1"/>
</dbReference>
<evidence type="ECO:0000259" key="8">
    <source>
        <dbReference type="Pfam" id="PF07715"/>
    </source>
</evidence>
<name>A0A414BCH2_BACUN</name>
<feature type="domain" description="TonB-dependent receptor plug" evidence="8">
    <location>
        <begin position="132"/>
        <end position="237"/>
    </location>
</feature>
<sequence>MNQRDRFFMLLALSCLPFGHGAAKQSETVAPIVNEVLQNSVRITGKVIDAQGEPVIGATVMEKGTNNGVITDVDGGFIINIDPNHKLQISYVGYQTQEVAVGANRNLRITLKEDAELLDEVVVVGYGTMKRSDLAGSISSIDNKQLTKSGKENVMSALQGQVPGLAIVRNNNKPGGGYSMNIRGISTMSGSTSPLIVVDGVAGADISTISSEDIEKIDVLKDASSASIYGSRGTNGVVMITTKRGASGKPTINYNGYVGFKSTIHMPEFMNGDEYVQLAREYRRAINNNEYVSDEQIFTDPSELKAVQEHNYFDWYDAISKTPLQTSHSLSATGGTDKVKYTIGAAYYNETGMVEPEKYERYNFRAGLDVKANKYVSFGGSIYSTYYHNDMGNHDILQDAFRARPTQHPVSLVDGSEQWKFSSNGIFNPLTTQKNVTVQHRGIEAFGNVYLDVTPIDNLSLKTIFSPYLRARTSGRFRDTWSKALQGTQKPTAYKNDRFNIDYTWDNIVNYKFDVAENHKFDFTGIFSMQKTTYDDLYLEVKDLPFKSLWHNLGSGVATSYRSNYKQTTIMSYTGRLNYNYKDRYLVTLSGRYDGSSRLAEGHKWAFFPAAAVAWRINQEEFLNDVEWLSNLKLRLSVGQTGNDNIDPYRSLGTLSSTQYVFGDAVASGFLPGGLANQNLTWEKTTEYNVGIDFGFLDGRISASIDYYDRFADGMIMDKSVPIHTGYSTVKDNVATIRNNGIEMVLNTINVKTRDFQWGTNINLAYNKNRIHDLKFKEDLGTYSPQLKGKMGDFANKYIIGEPVRINWTYICEGVWQLDEAEEAKKYGAKPGQWKVRDFDKDGVITANKDQAIVGKRTPSWTGGMTNTFTYKNWDLGVQMYFRTGLTARNQFFVSYIGENKQDNFKNLRHNYWTPENPTNEYAQPGNQGAYRNNSSRIFLKADYLKVGYINLGYTFSNKMLKSTPLSKLRIYAMVQNPFVFTGVEGIDPENPGSTVGDDSVMTATYLFGVNLSF</sequence>
<dbReference type="Pfam" id="PF07715">
    <property type="entry name" value="Plug"/>
    <property type="match status" value="1"/>
</dbReference>
<evidence type="ECO:0000256" key="3">
    <source>
        <dbReference type="ARBA" id="ARBA00022452"/>
    </source>
</evidence>
<keyword evidence="9" id="KW-0675">Receptor</keyword>
<evidence type="ECO:0000256" key="6">
    <source>
        <dbReference type="ARBA" id="ARBA00023237"/>
    </source>
</evidence>
<gene>
    <name evidence="9" type="ORF">DW831_16395</name>
</gene>
<dbReference type="InterPro" id="IPR036942">
    <property type="entry name" value="Beta-barrel_TonB_sf"/>
</dbReference>
<accession>A0A414BCH2</accession>
<dbReference type="InterPro" id="IPR023997">
    <property type="entry name" value="TonB-dep_OMP_SusC/RagA_CS"/>
</dbReference>
<dbReference type="EMBL" id="QSIF01000033">
    <property type="protein sequence ID" value="RHC71881.1"/>
    <property type="molecule type" value="Genomic_DNA"/>
</dbReference>
<keyword evidence="2 7" id="KW-0813">Transport</keyword>
<dbReference type="InterPro" id="IPR023996">
    <property type="entry name" value="TonB-dep_OMP_SusC/RagA"/>
</dbReference>
<dbReference type="FunFam" id="2.60.40.1120:FF:000003">
    <property type="entry name" value="Outer membrane protein Omp121"/>
    <property type="match status" value="1"/>
</dbReference>
<comment type="subcellular location">
    <subcellularLocation>
        <location evidence="1 7">Cell outer membrane</location>
        <topology evidence="1 7">Multi-pass membrane protein</topology>
    </subcellularLocation>
</comment>
<dbReference type="Gene3D" id="2.170.130.10">
    <property type="entry name" value="TonB-dependent receptor, plug domain"/>
    <property type="match status" value="1"/>
</dbReference>
<evidence type="ECO:0000256" key="1">
    <source>
        <dbReference type="ARBA" id="ARBA00004571"/>
    </source>
</evidence>
<keyword evidence="4 7" id="KW-0812">Transmembrane</keyword>
<comment type="caution">
    <text evidence="9">The sequence shown here is derived from an EMBL/GenBank/DDBJ whole genome shotgun (WGS) entry which is preliminary data.</text>
</comment>
<dbReference type="GO" id="GO:0009279">
    <property type="term" value="C:cell outer membrane"/>
    <property type="evidence" value="ECO:0007669"/>
    <property type="project" value="UniProtKB-SubCell"/>
</dbReference>
<dbReference type="InterPro" id="IPR037066">
    <property type="entry name" value="Plug_dom_sf"/>
</dbReference>
<dbReference type="NCBIfam" id="TIGR04056">
    <property type="entry name" value="OMP_RagA_SusC"/>
    <property type="match status" value="1"/>
</dbReference>
<protein>
    <submittedName>
        <fullName evidence="9">TonB-dependent receptor</fullName>
    </submittedName>
</protein>
<dbReference type="InterPro" id="IPR008969">
    <property type="entry name" value="CarboxyPept-like_regulatory"/>
</dbReference>
<reference evidence="9 10" key="1">
    <citation type="submission" date="2018-08" db="EMBL/GenBank/DDBJ databases">
        <title>A genome reference for cultivated species of the human gut microbiota.</title>
        <authorList>
            <person name="Zou Y."/>
            <person name="Xue W."/>
            <person name="Luo G."/>
        </authorList>
    </citation>
    <scope>NUCLEOTIDE SEQUENCE [LARGE SCALE GENOMIC DNA]</scope>
    <source>
        <strain evidence="9 10">AM34-25</strain>
    </source>
</reference>
<keyword evidence="6 7" id="KW-0998">Cell outer membrane</keyword>
<organism evidence="9 10">
    <name type="scientific">Bacteroides uniformis</name>
    <dbReference type="NCBI Taxonomy" id="820"/>
    <lineage>
        <taxon>Bacteria</taxon>
        <taxon>Pseudomonadati</taxon>
        <taxon>Bacteroidota</taxon>
        <taxon>Bacteroidia</taxon>
        <taxon>Bacteroidales</taxon>
        <taxon>Bacteroidaceae</taxon>
        <taxon>Bacteroides</taxon>
    </lineage>
</organism>
<proteinExistence type="inferred from homology"/>
<evidence type="ECO:0000313" key="9">
    <source>
        <dbReference type="EMBL" id="RHC71881.1"/>
    </source>
</evidence>
<evidence type="ECO:0000256" key="4">
    <source>
        <dbReference type="ARBA" id="ARBA00022692"/>
    </source>
</evidence>
<dbReference type="InterPro" id="IPR039426">
    <property type="entry name" value="TonB-dep_rcpt-like"/>
</dbReference>
<dbReference type="Pfam" id="PF13715">
    <property type="entry name" value="CarbopepD_reg_2"/>
    <property type="match status" value="1"/>
</dbReference>
<dbReference type="PROSITE" id="PS52016">
    <property type="entry name" value="TONB_DEPENDENT_REC_3"/>
    <property type="match status" value="1"/>
</dbReference>
<evidence type="ECO:0000256" key="7">
    <source>
        <dbReference type="PROSITE-ProRule" id="PRU01360"/>
    </source>
</evidence>
<dbReference type="SUPFAM" id="SSF56935">
    <property type="entry name" value="Porins"/>
    <property type="match status" value="1"/>
</dbReference>
<dbReference type="Gene3D" id="2.60.40.1120">
    <property type="entry name" value="Carboxypeptidase-like, regulatory domain"/>
    <property type="match status" value="1"/>
</dbReference>
<evidence type="ECO:0000313" key="10">
    <source>
        <dbReference type="Proteomes" id="UP000284514"/>
    </source>
</evidence>
<dbReference type="SUPFAM" id="SSF49464">
    <property type="entry name" value="Carboxypeptidase regulatory domain-like"/>
    <property type="match status" value="1"/>
</dbReference>
<dbReference type="InterPro" id="IPR012910">
    <property type="entry name" value="Plug_dom"/>
</dbReference>
<dbReference type="Gene3D" id="2.40.170.20">
    <property type="entry name" value="TonB-dependent receptor, beta-barrel domain"/>
    <property type="match status" value="1"/>
</dbReference>
<keyword evidence="3 7" id="KW-1134">Transmembrane beta strand</keyword>